<proteinExistence type="predicted"/>
<comment type="caution">
    <text evidence="2">The sequence shown here is derived from an EMBL/GenBank/DDBJ whole genome shotgun (WGS) entry which is preliminary data.</text>
</comment>
<organism evidence="2">
    <name type="scientific">marine sediment metagenome</name>
    <dbReference type="NCBI Taxonomy" id="412755"/>
    <lineage>
        <taxon>unclassified sequences</taxon>
        <taxon>metagenomes</taxon>
        <taxon>ecological metagenomes</taxon>
    </lineage>
</organism>
<protein>
    <recommendedName>
        <fullName evidence="1">EAL domain-containing protein</fullName>
    </recommendedName>
</protein>
<gene>
    <name evidence="2" type="ORF">LCGC14_2320700</name>
</gene>
<dbReference type="SMART" id="SM00052">
    <property type="entry name" value="EAL"/>
    <property type="match status" value="1"/>
</dbReference>
<dbReference type="Pfam" id="PF00563">
    <property type="entry name" value="EAL"/>
    <property type="match status" value="1"/>
</dbReference>
<dbReference type="SUPFAM" id="SSF141868">
    <property type="entry name" value="EAL domain-like"/>
    <property type="match status" value="1"/>
</dbReference>
<dbReference type="InterPro" id="IPR050706">
    <property type="entry name" value="Cyclic-di-GMP_PDE-like"/>
</dbReference>
<dbReference type="PANTHER" id="PTHR33121">
    <property type="entry name" value="CYCLIC DI-GMP PHOSPHODIESTERASE PDEF"/>
    <property type="match status" value="1"/>
</dbReference>
<feature type="non-terminal residue" evidence="2">
    <location>
        <position position="1"/>
    </location>
</feature>
<dbReference type="GO" id="GO:0071111">
    <property type="term" value="F:cyclic-guanylate-specific phosphodiesterase activity"/>
    <property type="evidence" value="ECO:0007669"/>
    <property type="project" value="InterPro"/>
</dbReference>
<accession>A0A0F9EVE9</accession>
<name>A0A0F9EVE9_9ZZZZ</name>
<dbReference type="PROSITE" id="PS50883">
    <property type="entry name" value="EAL"/>
    <property type="match status" value="1"/>
</dbReference>
<dbReference type="InterPro" id="IPR035919">
    <property type="entry name" value="EAL_sf"/>
</dbReference>
<dbReference type="CDD" id="cd01948">
    <property type="entry name" value="EAL"/>
    <property type="match status" value="1"/>
</dbReference>
<evidence type="ECO:0000259" key="1">
    <source>
        <dbReference type="PROSITE" id="PS50883"/>
    </source>
</evidence>
<sequence>EFIPLAEESRYINPLGQFVFTRALQTLSTLRTQLDANFQLSINVSPVQFSCLDSGIDQWPTLLKAANLPPSAIVAEITEGLMIAPEQLTQQRLKALVKSGMELALDDFGTGYSSLAYLQQMDADYLKIDKCFVDNIQAGNQDLALCKAIITMAHQFGLKVIAEGIETPEQQQLLLGIGCDYGQGYLFAKPLPEQQFLALVSNQSTTTS</sequence>
<dbReference type="InterPro" id="IPR001633">
    <property type="entry name" value="EAL_dom"/>
</dbReference>
<dbReference type="AlphaFoldDB" id="A0A0F9EVE9"/>
<dbReference type="PANTHER" id="PTHR33121:SF79">
    <property type="entry name" value="CYCLIC DI-GMP PHOSPHODIESTERASE PDED-RELATED"/>
    <property type="match status" value="1"/>
</dbReference>
<dbReference type="Gene3D" id="3.20.20.450">
    <property type="entry name" value="EAL domain"/>
    <property type="match status" value="1"/>
</dbReference>
<dbReference type="EMBL" id="LAZR01033150">
    <property type="protein sequence ID" value="KKL48920.1"/>
    <property type="molecule type" value="Genomic_DNA"/>
</dbReference>
<evidence type="ECO:0000313" key="2">
    <source>
        <dbReference type="EMBL" id="KKL48920.1"/>
    </source>
</evidence>
<reference evidence="2" key="1">
    <citation type="journal article" date="2015" name="Nature">
        <title>Complex archaea that bridge the gap between prokaryotes and eukaryotes.</title>
        <authorList>
            <person name="Spang A."/>
            <person name="Saw J.H."/>
            <person name="Jorgensen S.L."/>
            <person name="Zaremba-Niedzwiedzka K."/>
            <person name="Martijn J."/>
            <person name="Lind A.E."/>
            <person name="van Eijk R."/>
            <person name="Schleper C."/>
            <person name="Guy L."/>
            <person name="Ettema T.J."/>
        </authorList>
    </citation>
    <scope>NUCLEOTIDE SEQUENCE</scope>
</reference>
<feature type="domain" description="EAL" evidence="1">
    <location>
        <begin position="1"/>
        <end position="204"/>
    </location>
</feature>